<dbReference type="SUPFAM" id="SSF56399">
    <property type="entry name" value="ADP-ribosylation"/>
    <property type="match status" value="1"/>
</dbReference>
<keyword evidence="7" id="KW-1185">Reference proteome</keyword>
<dbReference type="RefSeq" id="WP_130130737.1">
    <property type="nucleotide sequence ID" value="NZ_SGSQ01000005.1"/>
</dbReference>
<dbReference type="GO" id="GO:0006388">
    <property type="term" value="P:tRNA splicing, via endonucleolytic cleavage and ligation"/>
    <property type="evidence" value="ECO:0007669"/>
    <property type="project" value="UniProtKB-UniRule"/>
</dbReference>
<dbReference type="GO" id="GO:0003950">
    <property type="term" value="F:NAD+ poly-ADP-ribosyltransferase activity"/>
    <property type="evidence" value="ECO:0007669"/>
    <property type="project" value="InterPro"/>
</dbReference>
<keyword evidence="2 5" id="KW-0808">Transferase</keyword>
<dbReference type="InterPro" id="IPR042080">
    <property type="entry name" value="RNA_2'-PTrans_N"/>
</dbReference>
<dbReference type="Proteomes" id="UP000293863">
    <property type="component" value="Unassembled WGS sequence"/>
</dbReference>
<sequence length="181" mass="21070">MNDKEISKYLSFILRHQPESIQFKLDQQGWANIEELIDNAEPVNNFRIDRATLNSIVENSDKKRFQISNDGLKIRAVQGHSTSTVDRTFNEKMPPEILFHGTAERFIDSIKQHGLVPKERQYVHLSENIETAITVGQRYGKPHILSINALEMYHRGIKFYQAENDVWLVERVDSQFIAFEP</sequence>
<dbReference type="Gene3D" id="3.20.170.30">
    <property type="match status" value="1"/>
</dbReference>
<dbReference type="EC" id="2.7.1.-" evidence="5"/>
<comment type="function">
    <text evidence="4 5">Removes the 2'-phosphate from RNA via an intermediate in which the phosphate is ADP-ribosylated by NAD followed by a presumed transesterification to release the RNA and generate ADP-ribose 1''-2''-cyclic phosphate (APPR&gt;P). May function as an ADP-ribosylase.</text>
</comment>
<dbReference type="InterPro" id="IPR022928">
    <property type="entry name" value="RNA_2'-PTrans_KptA"/>
</dbReference>
<dbReference type="PANTHER" id="PTHR12684">
    <property type="entry name" value="PUTATIVE PHOSPHOTRANSFERASE"/>
    <property type="match status" value="1"/>
</dbReference>
<gene>
    <name evidence="5" type="primary">kptA</name>
    <name evidence="6" type="ORF">EXU28_04380</name>
</gene>
<dbReference type="Gene3D" id="1.10.10.970">
    <property type="entry name" value="RNA 2'-phosphotransferase, Tpt1/KptA family, N-terminal domain"/>
    <property type="match status" value="1"/>
</dbReference>
<comment type="caution">
    <text evidence="6">The sequence shown here is derived from an EMBL/GenBank/DDBJ whole genome shotgun (WGS) entry which is preliminary data.</text>
</comment>
<proteinExistence type="inferred from homology"/>
<evidence type="ECO:0000256" key="3">
    <source>
        <dbReference type="ARBA" id="ARBA00023027"/>
    </source>
</evidence>
<reference evidence="6 7" key="1">
    <citation type="submission" date="2019-02" db="EMBL/GenBank/DDBJ databases">
        <title>The Batch Genome Submission of Acinetobacter spp. strains.</title>
        <authorList>
            <person name="Qin J."/>
            <person name="Hu Y."/>
            <person name="Ye H."/>
            <person name="Wei L."/>
            <person name="Feng Y."/>
            <person name="Zong Z."/>
        </authorList>
    </citation>
    <scope>NUCLEOTIDE SEQUENCE [LARGE SCALE GENOMIC DNA]</scope>
    <source>
        <strain evidence="6 7">WCHAW060049</strain>
    </source>
</reference>
<dbReference type="InterPro" id="IPR042081">
    <property type="entry name" value="RNA_2'-PTrans_C"/>
</dbReference>
<keyword evidence="3 5" id="KW-0520">NAD</keyword>
<comment type="similarity">
    <text evidence="1 5">Belongs to the KptA/TPT1 family.</text>
</comment>
<name>A0A4Q7ALY7_9GAMM</name>
<dbReference type="InterPro" id="IPR002745">
    <property type="entry name" value="Ptrans_KptA/Tpt1"/>
</dbReference>
<protein>
    <recommendedName>
        <fullName evidence="5">Probable RNA 2'-phosphotransferase</fullName>
        <ecNumber evidence="5">2.7.1.-</ecNumber>
    </recommendedName>
</protein>
<evidence type="ECO:0000313" key="7">
    <source>
        <dbReference type="Proteomes" id="UP000293863"/>
    </source>
</evidence>
<dbReference type="EMBL" id="SGSQ01000005">
    <property type="protein sequence ID" value="RZG48011.1"/>
    <property type="molecule type" value="Genomic_DNA"/>
</dbReference>
<accession>A0A4Q7ALY7</accession>
<evidence type="ECO:0000256" key="4">
    <source>
        <dbReference type="ARBA" id="ARBA00025212"/>
    </source>
</evidence>
<dbReference type="AlphaFoldDB" id="A0A4Q7ALY7"/>
<evidence type="ECO:0000256" key="2">
    <source>
        <dbReference type="ARBA" id="ARBA00022679"/>
    </source>
</evidence>
<dbReference type="Pfam" id="PF01885">
    <property type="entry name" value="PTS_2-RNA"/>
    <property type="match status" value="1"/>
</dbReference>
<dbReference type="GO" id="GO:0000215">
    <property type="term" value="F:tRNA 2'-phosphotransferase activity"/>
    <property type="evidence" value="ECO:0007669"/>
    <property type="project" value="TreeGrafter"/>
</dbReference>
<evidence type="ECO:0000313" key="6">
    <source>
        <dbReference type="EMBL" id="RZG48011.1"/>
    </source>
</evidence>
<dbReference type="HAMAP" id="MF_00299">
    <property type="entry name" value="KptA"/>
    <property type="match status" value="1"/>
</dbReference>
<evidence type="ECO:0000256" key="1">
    <source>
        <dbReference type="ARBA" id="ARBA00009836"/>
    </source>
</evidence>
<dbReference type="PANTHER" id="PTHR12684:SF2">
    <property type="entry name" value="TRNA 2'-PHOSPHOTRANSFERASE 1"/>
    <property type="match status" value="1"/>
</dbReference>
<organism evidence="6 7">
    <name type="scientific">Acinetobacter wuhouensis</name>
    <dbReference type="NCBI Taxonomy" id="1879050"/>
    <lineage>
        <taxon>Bacteria</taxon>
        <taxon>Pseudomonadati</taxon>
        <taxon>Pseudomonadota</taxon>
        <taxon>Gammaproteobacteria</taxon>
        <taxon>Moraxellales</taxon>
        <taxon>Moraxellaceae</taxon>
        <taxon>Acinetobacter</taxon>
    </lineage>
</organism>
<evidence type="ECO:0000256" key="5">
    <source>
        <dbReference type="HAMAP-Rule" id="MF_00299"/>
    </source>
</evidence>